<dbReference type="STRING" id="553175.POREN0001_0043"/>
<keyword evidence="2" id="KW-1185">Reference proteome</keyword>
<proteinExistence type="predicted"/>
<gene>
    <name evidence="1" type="ORF">POREN0001_0043</name>
</gene>
<dbReference type="AlphaFoldDB" id="C3JD54"/>
<name>C3JD54_POREA</name>
<evidence type="ECO:0000313" key="1">
    <source>
        <dbReference type="EMBL" id="EEN81884.1"/>
    </source>
</evidence>
<evidence type="ECO:0000313" key="2">
    <source>
        <dbReference type="Proteomes" id="UP000004295"/>
    </source>
</evidence>
<protein>
    <submittedName>
        <fullName evidence="1">Uncharacterized protein</fullName>
    </submittedName>
</protein>
<dbReference type="EMBL" id="ACNN01000037">
    <property type="protein sequence ID" value="EEN81884.1"/>
    <property type="molecule type" value="Genomic_DNA"/>
</dbReference>
<organism evidence="1 2">
    <name type="scientific">Porphyromonas endodontalis (strain ATCC 35406 / DSM 24491 / JCM 8526 / CCUG 16442 / BCRC 14492 / NCTC 13058 / HG 370)</name>
    <name type="common">Bacteroides endodontalis</name>
    <dbReference type="NCBI Taxonomy" id="553175"/>
    <lineage>
        <taxon>Bacteria</taxon>
        <taxon>Pseudomonadati</taxon>
        <taxon>Bacteroidota</taxon>
        <taxon>Bacteroidia</taxon>
        <taxon>Bacteroidales</taxon>
        <taxon>Porphyromonadaceae</taxon>
        <taxon>Porphyromonas</taxon>
    </lineage>
</organism>
<comment type="caution">
    <text evidence="1">The sequence shown here is derived from an EMBL/GenBank/DDBJ whole genome shotgun (WGS) entry which is preliminary data.</text>
</comment>
<accession>C3JD54</accession>
<reference evidence="1 2" key="1">
    <citation type="submission" date="2009-04" db="EMBL/GenBank/DDBJ databases">
        <authorList>
            <person name="Sebastian Y."/>
            <person name="Madupu R."/>
            <person name="Durkin A.S."/>
            <person name="Torralba M."/>
            <person name="Methe B."/>
            <person name="Sutton G.G."/>
            <person name="Strausberg R.L."/>
            <person name="Nelson K.E."/>
        </authorList>
    </citation>
    <scope>NUCLEOTIDE SEQUENCE [LARGE SCALE GENOMIC DNA]</scope>
    <source>
        <strain evidence="2">ATCC 35406 / BCRC 14492 / JCM 8526 / NCTC 13058 / HG 370</strain>
    </source>
</reference>
<dbReference type="Proteomes" id="UP000004295">
    <property type="component" value="Unassembled WGS sequence"/>
</dbReference>
<sequence length="69" mass="8443">MYLWDRYRLLLRAGKARRKRKKCTQNSLRELGENEIKIDQKGKQKYPTLERKLAYKFRIQLLPFSKGRD</sequence>